<accession>A0A8J2KGJ1</accession>
<comment type="caution">
    <text evidence="1">The sequence shown here is derived from an EMBL/GenBank/DDBJ whole genome shotgun (WGS) entry which is preliminary data.</text>
</comment>
<organism evidence="1 2">
    <name type="scientific">Allacma fusca</name>
    <dbReference type="NCBI Taxonomy" id="39272"/>
    <lineage>
        <taxon>Eukaryota</taxon>
        <taxon>Metazoa</taxon>
        <taxon>Ecdysozoa</taxon>
        <taxon>Arthropoda</taxon>
        <taxon>Hexapoda</taxon>
        <taxon>Collembola</taxon>
        <taxon>Symphypleona</taxon>
        <taxon>Sminthuridae</taxon>
        <taxon>Allacma</taxon>
    </lineage>
</organism>
<proteinExistence type="predicted"/>
<evidence type="ECO:0000313" key="1">
    <source>
        <dbReference type="EMBL" id="CAG7786300.1"/>
    </source>
</evidence>
<evidence type="ECO:0000313" key="2">
    <source>
        <dbReference type="Proteomes" id="UP000708208"/>
    </source>
</evidence>
<keyword evidence="2" id="KW-1185">Reference proteome</keyword>
<dbReference type="Proteomes" id="UP000708208">
    <property type="component" value="Unassembled WGS sequence"/>
</dbReference>
<protein>
    <submittedName>
        <fullName evidence="1">Uncharacterized protein</fullName>
    </submittedName>
</protein>
<reference evidence="1" key="1">
    <citation type="submission" date="2021-06" db="EMBL/GenBank/DDBJ databases">
        <authorList>
            <person name="Hodson N. C."/>
            <person name="Mongue J. A."/>
            <person name="Jaron S. K."/>
        </authorList>
    </citation>
    <scope>NUCLEOTIDE SEQUENCE</scope>
</reference>
<feature type="non-terminal residue" evidence="1">
    <location>
        <position position="1"/>
    </location>
</feature>
<name>A0A8J2KGJ1_9HEXA</name>
<sequence>MDVNSVLSAMGTT</sequence>
<gene>
    <name evidence="1" type="ORF">AFUS01_LOCUS24874</name>
</gene>
<dbReference type="EMBL" id="CAJVCH010314840">
    <property type="protein sequence ID" value="CAG7786300.1"/>
    <property type="molecule type" value="Genomic_DNA"/>
</dbReference>